<dbReference type="PROSITE" id="PS51175">
    <property type="entry name" value="CBM6"/>
    <property type="match status" value="1"/>
</dbReference>
<dbReference type="EMBL" id="JAKGSG010000009">
    <property type="protein sequence ID" value="MCF4119841.1"/>
    <property type="molecule type" value="Genomic_DNA"/>
</dbReference>
<accession>A0AA41QC12</accession>
<comment type="caution">
    <text evidence="2">The sequence shown here is derived from an EMBL/GenBank/DDBJ whole genome shotgun (WGS) entry which is preliminary data.</text>
</comment>
<sequence length="1129" mass="117927">DDSVVSGTNRFTYGSGWGTATGVGDLNQGTAHWSNTTGAVATFTFVGTRVTIMGVTDADQGISTYSVDGGAVVTKDDYAPTRTAQATLFDSGVLAAGTHTVTITATGTKNAASSARTVAIDSAIVTTTQTVDDSVVSGTNRFTYGSGWGTATGVGDLNQGTAHWSNTTGAVATFTFVGTRVTIMGVTDADQGISTYSVDGGAVVTKDDYAPTRTAQATLFDSGVLAAGTHTVTITATGTKNAASSARTVAIDSAIVTIPDLPALRVDLGASTGAFHGGAAGTLYGVYGDGLPSLNLIEGMGLRTVATKAQDGPQHPGADALEIVKPIADSSGGDTYIYMTDIYRGFPYQWPGSTPQARLDDYRAKVSAQVDQVLTLDPAYQERIVFVPFNEPEGNMFGTGTWSYNGISWLNNPTYFYQAWDEFYRLIKAKMPSARIAGPNTSVLYNQVQGFLSHTAQAGTVPEVMAWHELSAPATIRANVAKYRGWETTQFAGTAYAGTHLPINLDEYAYNYHTSVPGQMIQWVSAIEDSKVDADIAYWNIDGNLSDSAVQANRANGQWWLFNAYSDMTGDTVRVTPPSPGVSYTLQGVATLDTTRKDARLIFGGAAGGAHVQFDRVPSSFGGTVHAVVEEIPWTGQLGDSAQPRVLGELNAQVTGGSVSFDFGGTLPALNESSAYQIILTPGQNATSSRAITTSWQATYEAEAAAHTGTGWTRNGVEGSPSNVAKFFTSGGYDVGGLRTGSDVQLHFTVDVPQAGTYDLSVFANSLNTYSAVAEQGPTNVFLRVDGAAEQEIYLPLGYKWVVWDHSDAKVQLSAGRHTLTLAATSLDGTRTTKGDAIVDKLDLSLANPAAAVSTYEAEEATLSGATTDYTRTGVSGSGVARLVAGDSATFWVYSATDGPVTLTASTLGGGTAQLAVNGTNVKTVGGSTSATVFLTGGVNKIQVTGVSGALLLDRVRVAGAAGSPVQTSYEAESAQRAGSATLAGFSLASGDTAVSGIGGAPGNGNTLTFNVVAAATGTYALTIRYSNPEQAPATHYNVDPVARHADISVNGGAPDRVLFPMSFHANNFWDRTVLVQLQQGSNTIRFSAEEIPDFGGTTYISDRYPDDLLRSRWAPIIDKIGIAPFVVS</sequence>
<dbReference type="SUPFAM" id="SSF49785">
    <property type="entry name" value="Galactose-binding domain-like"/>
    <property type="match status" value="3"/>
</dbReference>
<reference evidence="2" key="1">
    <citation type="submission" date="2022-01" db="EMBL/GenBank/DDBJ databases">
        <title>Antribacter sp. nov., isolated from Guizhou of China.</title>
        <authorList>
            <person name="Chengliang C."/>
            <person name="Ya Z."/>
        </authorList>
    </citation>
    <scope>NUCLEOTIDE SEQUENCE</scope>
    <source>
        <strain evidence="2">KLBMP 9083</strain>
    </source>
</reference>
<evidence type="ECO:0000313" key="3">
    <source>
        <dbReference type="Proteomes" id="UP001165405"/>
    </source>
</evidence>
<dbReference type="SUPFAM" id="SSF51445">
    <property type="entry name" value="(Trans)glycosidases"/>
    <property type="match status" value="1"/>
</dbReference>
<dbReference type="InterPro" id="IPR017853">
    <property type="entry name" value="GH"/>
</dbReference>
<organism evidence="2 3">
    <name type="scientific">Antribacter soli</name>
    <dbReference type="NCBI Taxonomy" id="2910976"/>
    <lineage>
        <taxon>Bacteria</taxon>
        <taxon>Bacillati</taxon>
        <taxon>Actinomycetota</taxon>
        <taxon>Actinomycetes</taxon>
        <taxon>Micrococcales</taxon>
        <taxon>Promicromonosporaceae</taxon>
        <taxon>Antribacter</taxon>
    </lineage>
</organism>
<dbReference type="Gene3D" id="2.60.120.260">
    <property type="entry name" value="Galactose-binding domain-like"/>
    <property type="match status" value="5"/>
</dbReference>
<keyword evidence="3" id="KW-1185">Reference proteome</keyword>
<dbReference type="CDD" id="cd04081">
    <property type="entry name" value="CBM35_galactosidase-like"/>
    <property type="match status" value="1"/>
</dbReference>
<evidence type="ECO:0000259" key="1">
    <source>
        <dbReference type="PROSITE" id="PS51175"/>
    </source>
</evidence>
<dbReference type="InterPro" id="IPR005084">
    <property type="entry name" value="CBM6"/>
</dbReference>
<evidence type="ECO:0000313" key="2">
    <source>
        <dbReference type="EMBL" id="MCF4119841.1"/>
    </source>
</evidence>
<dbReference type="GO" id="GO:0030246">
    <property type="term" value="F:carbohydrate binding"/>
    <property type="evidence" value="ECO:0007669"/>
    <property type="project" value="InterPro"/>
</dbReference>
<gene>
    <name evidence="2" type="ORF">L1785_02505</name>
</gene>
<proteinExistence type="predicted"/>
<dbReference type="Gene3D" id="3.20.20.80">
    <property type="entry name" value="Glycosidases"/>
    <property type="match status" value="1"/>
</dbReference>
<feature type="non-terminal residue" evidence="2">
    <location>
        <position position="1"/>
    </location>
</feature>
<dbReference type="Proteomes" id="UP001165405">
    <property type="component" value="Unassembled WGS sequence"/>
</dbReference>
<dbReference type="AlphaFoldDB" id="A0AA41QC12"/>
<feature type="domain" description="CBM6" evidence="1">
    <location>
        <begin position="698"/>
        <end position="845"/>
    </location>
</feature>
<protein>
    <recommendedName>
        <fullName evidence="1">CBM6 domain-containing protein</fullName>
    </recommendedName>
</protein>
<name>A0AA41QC12_9MICO</name>
<dbReference type="InterPro" id="IPR008979">
    <property type="entry name" value="Galactose-bd-like_sf"/>
</dbReference>